<dbReference type="InterPro" id="IPR012910">
    <property type="entry name" value="Plug_dom"/>
</dbReference>
<sequence length="860" mass="94477">MYKYLSFLFLINIAYEKSHAQSVSSTSVKPARPRAHKSVNTEGALVHPYSAARPPQAEQVIVTGTRSNVRASHSMSPIVVLSHADLTRTGQPNLRNALATLDPSINNTPGYPGQLGFTTKTASLRGLPANETLVLVNGKRRHTMSSIFYGGAMEAQSPVDLDLIPMSAIDHIEILKDGAAAQYGSDAIAGVINIILKKSDHGGSAELSYNQYGSTVGTLGDYGRGGNLFFNDGFKIGHDGGYINISADITGNQWTNTAGYAPLRKGGVTTQLYPLQANGQLDPREYGNRYRQLYGVPETEKQAVSYDMAVPLGKWAEFYSFATYAHRTAYEPGWYRPANSSQNIASVYPEGYLPIISTKDQDFQVTAGLRGRNFFGWGWDLSVNYGRDQTTPGLSNSINVSMGPESPHNFNLGTLINSELTVDYDIHRKFDTGILKYPLSVAAGVEYRYNEYQIVAGETAAWEDGGYVFPNGTKALPSAAGLGAYYPSAAGTYSRMNGAFYLELDQRLTKKLSVQLSGRNETYSDFGNTLNGKVSARYQVTPWLALRGSASNGFHAPTLQQEYFQSAATFYTTLSQQNNALVTTTNEYSSVNSVGARALGASNLKPETSHNFGAGFVLTPIKNLDISVDVYRIDIFNQIVPLNVSGNGVTGAQVMNILHQSGAVPDDGNYYQYTFMRNAAHTETEGLDLQAHYLSRFGRAGTVNWTIMMNQQQHMIKRINPLALNLGSAVQPLFRNEIGNLTTIYPRNTLRMTGTWNFGPLSTTVRISRYSSTTILSNLGSTYDEKVEPAWLMDFDIAYRFKKRWIVSVGGNNVFNKRPNVLSSKAQSASSLYQINPNYSTASIYGAEGSYFYGKMRYTW</sequence>
<evidence type="ECO:0000256" key="2">
    <source>
        <dbReference type="ARBA" id="ARBA00023136"/>
    </source>
</evidence>
<keyword evidence="7" id="KW-0675">Receptor</keyword>
<dbReference type="CDD" id="cd01347">
    <property type="entry name" value="ligand_gated_channel"/>
    <property type="match status" value="1"/>
</dbReference>
<evidence type="ECO:0000313" key="7">
    <source>
        <dbReference type="EMBL" id="PYD77692.1"/>
    </source>
</evidence>
<dbReference type="Gene3D" id="2.40.170.20">
    <property type="entry name" value="TonB-dependent receptor, beta-barrel domain"/>
    <property type="match status" value="1"/>
</dbReference>
<keyword evidence="4" id="KW-0798">TonB box</keyword>
<organism evidence="7 8">
    <name type="scientific">Komagataeibacter sucrofermentans</name>
    <dbReference type="NCBI Taxonomy" id="1053551"/>
    <lineage>
        <taxon>Bacteria</taxon>
        <taxon>Pseudomonadati</taxon>
        <taxon>Pseudomonadota</taxon>
        <taxon>Alphaproteobacteria</taxon>
        <taxon>Acetobacterales</taxon>
        <taxon>Acetobacteraceae</taxon>
        <taxon>Komagataeibacter</taxon>
    </lineage>
</organism>
<keyword evidence="3" id="KW-0998">Cell outer membrane</keyword>
<dbReference type="PANTHER" id="PTHR47234">
    <property type="match status" value="1"/>
</dbReference>
<reference evidence="7 8" key="1">
    <citation type="submission" date="2017-07" db="EMBL/GenBank/DDBJ databases">
        <title>A draft genome sequence of Komagataeibacter sucrofermentans LMG 18788.</title>
        <authorList>
            <person name="Skraban J."/>
            <person name="Cleenwerck I."/>
            <person name="Vandamme P."/>
            <person name="Trcek J."/>
        </authorList>
    </citation>
    <scope>NUCLEOTIDE SEQUENCE [LARGE SCALE GENOMIC DNA]</scope>
    <source>
        <strain evidence="7 8">LMG 18788</strain>
    </source>
</reference>
<gene>
    <name evidence="7" type="ORF">CFR77_14220</name>
</gene>
<name>A0A318QKD1_9PROT</name>
<comment type="caution">
    <text evidence="7">The sequence shown here is derived from an EMBL/GenBank/DDBJ whole genome shotgun (WGS) entry which is preliminary data.</text>
</comment>
<evidence type="ECO:0000259" key="6">
    <source>
        <dbReference type="Pfam" id="PF07715"/>
    </source>
</evidence>
<protein>
    <submittedName>
        <fullName evidence="7">TonB-dependent receptor</fullName>
    </submittedName>
</protein>
<dbReference type="Gene3D" id="2.170.130.10">
    <property type="entry name" value="TonB-dependent receptor, plug domain"/>
    <property type="match status" value="1"/>
</dbReference>
<proteinExistence type="inferred from homology"/>
<dbReference type="Proteomes" id="UP000247814">
    <property type="component" value="Unassembled WGS sequence"/>
</dbReference>
<evidence type="ECO:0000259" key="5">
    <source>
        <dbReference type="Pfam" id="PF00593"/>
    </source>
</evidence>
<feature type="domain" description="TonB-dependent receptor plug" evidence="6">
    <location>
        <begin position="75"/>
        <end position="191"/>
    </location>
</feature>
<dbReference type="Pfam" id="PF00593">
    <property type="entry name" value="TonB_dep_Rec_b-barrel"/>
    <property type="match status" value="1"/>
</dbReference>
<evidence type="ECO:0000256" key="3">
    <source>
        <dbReference type="ARBA" id="ARBA00023237"/>
    </source>
</evidence>
<accession>A0A318QKD1</accession>
<dbReference type="EMBL" id="NKUA01000029">
    <property type="protein sequence ID" value="PYD77692.1"/>
    <property type="molecule type" value="Genomic_DNA"/>
</dbReference>
<dbReference type="OrthoDB" id="7483329at2"/>
<comment type="similarity">
    <text evidence="4">Belongs to the TonB-dependent receptor family.</text>
</comment>
<dbReference type="PANTHER" id="PTHR47234:SF3">
    <property type="entry name" value="SECRETIN_TONB SHORT N-TERMINAL DOMAIN-CONTAINING PROTEIN"/>
    <property type="match status" value="1"/>
</dbReference>
<keyword evidence="2 4" id="KW-0472">Membrane</keyword>
<dbReference type="InterPro" id="IPR036942">
    <property type="entry name" value="Beta-barrel_TonB_sf"/>
</dbReference>
<comment type="subcellular location">
    <subcellularLocation>
        <location evidence="1 4">Cell outer membrane</location>
    </subcellularLocation>
</comment>
<dbReference type="InterPro" id="IPR000531">
    <property type="entry name" value="Beta-barrel_TonB"/>
</dbReference>
<evidence type="ECO:0000313" key="8">
    <source>
        <dbReference type="Proteomes" id="UP000247814"/>
    </source>
</evidence>
<feature type="domain" description="TonB-dependent receptor-like beta-barrel" evidence="5">
    <location>
        <begin position="321"/>
        <end position="814"/>
    </location>
</feature>
<dbReference type="InterPro" id="IPR037066">
    <property type="entry name" value="Plug_dom_sf"/>
</dbReference>
<dbReference type="GO" id="GO:0009279">
    <property type="term" value="C:cell outer membrane"/>
    <property type="evidence" value="ECO:0007669"/>
    <property type="project" value="UniProtKB-SubCell"/>
</dbReference>
<keyword evidence="8" id="KW-1185">Reference proteome</keyword>
<evidence type="ECO:0000256" key="1">
    <source>
        <dbReference type="ARBA" id="ARBA00004442"/>
    </source>
</evidence>
<dbReference type="AlphaFoldDB" id="A0A318QKD1"/>
<dbReference type="SUPFAM" id="SSF56935">
    <property type="entry name" value="Porins"/>
    <property type="match status" value="1"/>
</dbReference>
<evidence type="ECO:0000256" key="4">
    <source>
        <dbReference type="RuleBase" id="RU003357"/>
    </source>
</evidence>
<dbReference type="Pfam" id="PF07715">
    <property type="entry name" value="Plug"/>
    <property type="match status" value="1"/>
</dbReference>